<feature type="chain" id="PRO_5014766464" evidence="2">
    <location>
        <begin position="26"/>
        <end position="112"/>
    </location>
</feature>
<dbReference type="EMBL" id="GGFL01007238">
    <property type="protein sequence ID" value="MBW71416.1"/>
    <property type="molecule type" value="Transcribed_RNA"/>
</dbReference>
<reference evidence="3" key="1">
    <citation type="submission" date="2018-01" db="EMBL/GenBank/DDBJ databases">
        <title>An insight into the sialome of Amazonian anophelines.</title>
        <authorList>
            <person name="Ribeiro J.M."/>
            <person name="Scarpassa V."/>
            <person name="Calvo E."/>
        </authorList>
    </citation>
    <scope>NUCLEOTIDE SEQUENCE</scope>
</reference>
<evidence type="ECO:0000256" key="2">
    <source>
        <dbReference type="SAM" id="SignalP"/>
    </source>
</evidence>
<evidence type="ECO:0000313" key="3">
    <source>
        <dbReference type="EMBL" id="MBW71416.1"/>
    </source>
</evidence>
<protein>
    <submittedName>
        <fullName evidence="3">Putative secreted protein</fullName>
    </submittedName>
</protein>
<organism evidence="3">
    <name type="scientific">Anopheles darlingi</name>
    <name type="common">Mosquito</name>
    <dbReference type="NCBI Taxonomy" id="43151"/>
    <lineage>
        <taxon>Eukaryota</taxon>
        <taxon>Metazoa</taxon>
        <taxon>Ecdysozoa</taxon>
        <taxon>Arthropoda</taxon>
        <taxon>Hexapoda</taxon>
        <taxon>Insecta</taxon>
        <taxon>Pterygota</taxon>
        <taxon>Neoptera</taxon>
        <taxon>Endopterygota</taxon>
        <taxon>Diptera</taxon>
        <taxon>Nematocera</taxon>
        <taxon>Culicoidea</taxon>
        <taxon>Culicidae</taxon>
        <taxon>Anophelinae</taxon>
        <taxon>Anopheles</taxon>
    </lineage>
</organism>
<evidence type="ECO:0000256" key="1">
    <source>
        <dbReference type="SAM" id="MobiDB-lite"/>
    </source>
</evidence>
<accession>A0A2M4D1I7</accession>
<name>A0A2M4D1I7_ANODA</name>
<feature type="compositionally biased region" description="Basic and acidic residues" evidence="1">
    <location>
        <begin position="90"/>
        <end position="112"/>
    </location>
</feature>
<feature type="signal peptide" evidence="2">
    <location>
        <begin position="1"/>
        <end position="25"/>
    </location>
</feature>
<dbReference type="AlphaFoldDB" id="A0A2M4D1I7"/>
<keyword evidence="2" id="KW-0732">Signal</keyword>
<proteinExistence type="predicted"/>
<sequence length="112" mass="12901">MTTLPLGETFLVALFVLWYRKVVGPGNIRFPQTEITFVLSFFQHSRETLLSKTTYATIEYTPPCCANYGKKPIRSKPLNSVQRHHLFSTKKKEGITQKLDGRKQDNTTHTKQ</sequence>
<feature type="region of interest" description="Disordered" evidence="1">
    <location>
        <begin position="87"/>
        <end position="112"/>
    </location>
</feature>